<reference evidence="1" key="1">
    <citation type="journal article" date="2020" name="Nature">
        <title>Giant virus diversity and host interactions through global metagenomics.</title>
        <authorList>
            <person name="Schulz F."/>
            <person name="Roux S."/>
            <person name="Paez-Espino D."/>
            <person name="Jungbluth S."/>
            <person name="Walsh D.A."/>
            <person name="Denef V.J."/>
            <person name="McMahon K.D."/>
            <person name="Konstantinidis K.T."/>
            <person name="Eloe-Fadrosh E.A."/>
            <person name="Kyrpides N.C."/>
            <person name="Woyke T."/>
        </authorList>
    </citation>
    <scope>NUCLEOTIDE SEQUENCE</scope>
    <source>
        <strain evidence="1">GVMAG-S-1102113-126</strain>
    </source>
</reference>
<name>A0A6C0KBG8_9ZZZZ</name>
<accession>A0A6C0KBG8</accession>
<organism evidence="1">
    <name type="scientific">viral metagenome</name>
    <dbReference type="NCBI Taxonomy" id="1070528"/>
    <lineage>
        <taxon>unclassified sequences</taxon>
        <taxon>metagenomes</taxon>
        <taxon>organismal metagenomes</taxon>
    </lineage>
</organism>
<protein>
    <submittedName>
        <fullName evidence="1">Uncharacterized protein</fullName>
    </submittedName>
</protein>
<dbReference type="AlphaFoldDB" id="A0A6C0KBG8"/>
<evidence type="ECO:0000313" key="1">
    <source>
        <dbReference type="EMBL" id="QHU14743.1"/>
    </source>
</evidence>
<dbReference type="EMBL" id="MN740846">
    <property type="protein sequence ID" value="QHU14743.1"/>
    <property type="molecule type" value="Genomic_DNA"/>
</dbReference>
<proteinExistence type="predicted"/>
<sequence length="241" mass="27581">MSLTMYEMETRIKNLEFLVLGLSISSNNEVAPEKPTNFRQLTPYAIDIAESVNIQEVFRFNHHCVGEDMNGPSDRFSKGRLNELAFVQFSEGRFEHVDEQGYDLVDNKTGKKVELKFSISCLKTPTGPLRESGCLGTIRIKNTMGVSTSENPTLKLKNRADYYIFVDKTACAMAEYKDIEPFLVSKKDVIVLEKMPMHKLCLLADVSEEQIAITQTCPKYIDRRKEMETKLFEDWKAPKVM</sequence>